<accession>A0A4P6V0M2</accession>
<reference evidence="2 3" key="1">
    <citation type="journal article" date="2017" name="Int. J. Syst. Evol. Microbiol.">
        <title>Roseitalea porphyridii gen. nov., sp. nov., isolated from a red alga, and reclassification of Hoeflea suaedae Chung et al. 2013 as Pseudohoeflea suaedae gen. nov., comb. nov.</title>
        <authorList>
            <person name="Hyeon J.W."/>
            <person name="Jeong S.E."/>
            <person name="Baek K."/>
            <person name="Jeon C.O."/>
        </authorList>
    </citation>
    <scope>NUCLEOTIDE SEQUENCE [LARGE SCALE GENOMIC DNA]</scope>
    <source>
        <strain evidence="2 3">MA7-20</strain>
    </source>
</reference>
<sequence>MAPIAAASACTSTSTVDTAFSGVEPPVSNAPLPPPASPAAEDAPVAPDAAPASGPATADAGVARPDPGVLARNTGAYPNINVEPPPASTHITDAERAALLAEMRALQAGVAAGRVSPEASAARLAELERLAATHSEEVLRRIEGRQ</sequence>
<organism evidence="2 3">
    <name type="scientific">Roseitalea porphyridii</name>
    <dbReference type="NCBI Taxonomy" id="1852022"/>
    <lineage>
        <taxon>Bacteria</taxon>
        <taxon>Pseudomonadati</taxon>
        <taxon>Pseudomonadota</taxon>
        <taxon>Alphaproteobacteria</taxon>
        <taxon>Hyphomicrobiales</taxon>
        <taxon>Ahrensiaceae</taxon>
        <taxon>Roseitalea</taxon>
    </lineage>
</organism>
<protein>
    <submittedName>
        <fullName evidence="2">Uncharacterized protein</fullName>
    </submittedName>
</protein>
<feature type="compositionally biased region" description="Low complexity" evidence="1">
    <location>
        <begin position="1"/>
        <end position="30"/>
    </location>
</feature>
<evidence type="ECO:0000313" key="3">
    <source>
        <dbReference type="Proteomes" id="UP000293719"/>
    </source>
</evidence>
<keyword evidence="3" id="KW-1185">Reference proteome</keyword>
<evidence type="ECO:0000256" key="1">
    <source>
        <dbReference type="SAM" id="MobiDB-lite"/>
    </source>
</evidence>
<proteinExistence type="predicted"/>
<dbReference type="GeneID" id="90767590"/>
<dbReference type="RefSeq" id="WP_131616545.1">
    <property type="nucleotide sequence ID" value="NZ_CP036532.1"/>
</dbReference>
<feature type="compositionally biased region" description="Low complexity" evidence="1">
    <location>
        <begin position="38"/>
        <end position="60"/>
    </location>
</feature>
<gene>
    <name evidence="2" type="ORF">E0E05_09805</name>
</gene>
<dbReference type="EMBL" id="CP036532">
    <property type="protein sequence ID" value="QBK30861.1"/>
    <property type="molecule type" value="Genomic_DNA"/>
</dbReference>
<dbReference type="AlphaFoldDB" id="A0A4P6V0M2"/>
<feature type="region of interest" description="Disordered" evidence="1">
    <location>
        <begin position="1"/>
        <end position="88"/>
    </location>
</feature>
<dbReference type="OrthoDB" id="10007799at2"/>
<dbReference type="KEGG" id="rpod:E0E05_09805"/>
<evidence type="ECO:0000313" key="2">
    <source>
        <dbReference type="EMBL" id="QBK30861.1"/>
    </source>
</evidence>
<name>A0A4P6V0M2_9HYPH</name>
<dbReference type="Proteomes" id="UP000293719">
    <property type="component" value="Chromosome"/>
</dbReference>